<proteinExistence type="predicted"/>
<reference evidence="3" key="1">
    <citation type="journal article" date="2015" name="Proc. Natl. Acad. Sci. U.S.A.">
        <title>Genome sequencing of adzuki bean (Vigna angularis) provides insight into high starch and low fat accumulation and domestication.</title>
        <authorList>
            <person name="Yang K."/>
            <person name="Tian Z."/>
            <person name="Chen C."/>
            <person name="Luo L."/>
            <person name="Zhao B."/>
            <person name="Wang Z."/>
            <person name="Yu L."/>
            <person name="Li Y."/>
            <person name="Sun Y."/>
            <person name="Li W."/>
            <person name="Chen Y."/>
            <person name="Li Y."/>
            <person name="Zhang Y."/>
            <person name="Ai D."/>
            <person name="Zhao J."/>
            <person name="Shang C."/>
            <person name="Ma Y."/>
            <person name="Wu B."/>
            <person name="Wang M."/>
            <person name="Gao L."/>
            <person name="Sun D."/>
            <person name="Zhang P."/>
            <person name="Guo F."/>
            <person name="Wang W."/>
            <person name="Li Y."/>
            <person name="Wang J."/>
            <person name="Varshney R.K."/>
            <person name="Wang J."/>
            <person name="Ling H.Q."/>
            <person name="Wan P."/>
        </authorList>
    </citation>
    <scope>NUCLEOTIDE SEQUENCE</scope>
    <source>
        <strain evidence="3">cv. Jingnong 6</strain>
    </source>
</reference>
<protein>
    <submittedName>
        <fullName evidence="2">Uncharacterized protein</fullName>
    </submittedName>
</protein>
<feature type="region of interest" description="Disordered" evidence="1">
    <location>
        <begin position="24"/>
        <end position="71"/>
    </location>
</feature>
<evidence type="ECO:0000313" key="3">
    <source>
        <dbReference type="Proteomes" id="UP000053144"/>
    </source>
</evidence>
<feature type="compositionally biased region" description="Basic and acidic residues" evidence="1">
    <location>
        <begin position="55"/>
        <end position="71"/>
    </location>
</feature>
<name>A0A0L9U7T4_PHAAN</name>
<dbReference type="AlphaFoldDB" id="A0A0L9U7T4"/>
<organism evidence="2 3">
    <name type="scientific">Phaseolus angularis</name>
    <name type="common">Azuki bean</name>
    <name type="synonym">Vigna angularis</name>
    <dbReference type="NCBI Taxonomy" id="3914"/>
    <lineage>
        <taxon>Eukaryota</taxon>
        <taxon>Viridiplantae</taxon>
        <taxon>Streptophyta</taxon>
        <taxon>Embryophyta</taxon>
        <taxon>Tracheophyta</taxon>
        <taxon>Spermatophyta</taxon>
        <taxon>Magnoliopsida</taxon>
        <taxon>eudicotyledons</taxon>
        <taxon>Gunneridae</taxon>
        <taxon>Pentapetalae</taxon>
        <taxon>rosids</taxon>
        <taxon>fabids</taxon>
        <taxon>Fabales</taxon>
        <taxon>Fabaceae</taxon>
        <taxon>Papilionoideae</taxon>
        <taxon>50 kb inversion clade</taxon>
        <taxon>NPAAA clade</taxon>
        <taxon>indigoferoid/millettioid clade</taxon>
        <taxon>Phaseoleae</taxon>
        <taxon>Vigna</taxon>
    </lineage>
</organism>
<sequence>MTQNLGNALQELLVLNRAVKSVCELSPSSTKPRERSPRAPGPKPNGEKCSSTPDRYQEKSNKFEAKKGGGE</sequence>
<gene>
    <name evidence="2" type="ORF">LR48_Vigan03g226700</name>
</gene>
<dbReference type="Proteomes" id="UP000053144">
    <property type="component" value="Chromosome 3"/>
</dbReference>
<evidence type="ECO:0000313" key="2">
    <source>
        <dbReference type="EMBL" id="KOM38885.1"/>
    </source>
</evidence>
<dbReference type="Gramene" id="KOM38885">
    <property type="protein sequence ID" value="KOM38885"/>
    <property type="gene ID" value="LR48_Vigan03g226700"/>
</dbReference>
<evidence type="ECO:0000256" key="1">
    <source>
        <dbReference type="SAM" id="MobiDB-lite"/>
    </source>
</evidence>
<dbReference type="EMBL" id="CM003373">
    <property type="protein sequence ID" value="KOM38885.1"/>
    <property type="molecule type" value="Genomic_DNA"/>
</dbReference>
<accession>A0A0L9U7T4</accession>